<dbReference type="AlphaFoldDB" id="A0A0R1SEB4"/>
<dbReference type="GO" id="GO:0006508">
    <property type="term" value="P:proteolysis"/>
    <property type="evidence" value="ECO:0007669"/>
    <property type="project" value="UniProtKB-KW"/>
</dbReference>
<feature type="transmembrane region" description="Helical" evidence="2">
    <location>
        <begin position="216"/>
        <end position="235"/>
    </location>
</feature>
<name>A0A0R1SEB4_9LACO</name>
<comment type="similarity">
    <text evidence="1">Belongs to the UPF0177 family.</text>
</comment>
<evidence type="ECO:0000259" key="3">
    <source>
        <dbReference type="Pfam" id="PF02517"/>
    </source>
</evidence>
<feature type="transmembrane region" description="Helical" evidence="2">
    <location>
        <begin position="48"/>
        <end position="69"/>
    </location>
</feature>
<dbReference type="InterPro" id="IPR003675">
    <property type="entry name" value="Rce1/LyrA-like_dom"/>
</dbReference>
<dbReference type="PANTHER" id="PTHR36435">
    <property type="entry name" value="SLR1288 PROTEIN"/>
    <property type="match status" value="1"/>
</dbReference>
<reference evidence="4 5" key="1">
    <citation type="journal article" date="2015" name="Genome Announc.">
        <title>Expanding the biotechnology potential of lactobacilli through comparative genomics of 213 strains and associated genera.</title>
        <authorList>
            <person name="Sun Z."/>
            <person name="Harris H.M."/>
            <person name="McCann A."/>
            <person name="Guo C."/>
            <person name="Argimon S."/>
            <person name="Zhang W."/>
            <person name="Yang X."/>
            <person name="Jeffery I.B."/>
            <person name="Cooney J.C."/>
            <person name="Kagawa T.F."/>
            <person name="Liu W."/>
            <person name="Song Y."/>
            <person name="Salvetti E."/>
            <person name="Wrobel A."/>
            <person name="Rasinkangas P."/>
            <person name="Parkhill J."/>
            <person name="Rea M.C."/>
            <person name="O'Sullivan O."/>
            <person name="Ritari J."/>
            <person name="Douillard F.P."/>
            <person name="Paul Ross R."/>
            <person name="Yang R."/>
            <person name="Briner A.E."/>
            <person name="Felis G.E."/>
            <person name="de Vos W.M."/>
            <person name="Barrangou R."/>
            <person name="Klaenhammer T.R."/>
            <person name="Caufield P.W."/>
            <person name="Cui Y."/>
            <person name="Zhang H."/>
            <person name="O'Toole P.W."/>
        </authorList>
    </citation>
    <scope>NUCLEOTIDE SEQUENCE [LARGE SCALE GENOMIC DNA]</scope>
    <source>
        <strain evidence="4 5">DSM 14421</strain>
    </source>
</reference>
<dbReference type="RefSeq" id="WP_057865487.1">
    <property type="nucleotide sequence ID" value="NZ_AZEY01000090.1"/>
</dbReference>
<dbReference type="GO" id="GO:0080120">
    <property type="term" value="P:CAAX-box protein maturation"/>
    <property type="evidence" value="ECO:0007669"/>
    <property type="project" value="UniProtKB-ARBA"/>
</dbReference>
<evidence type="ECO:0000313" key="5">
    <source>
        <dbReference type="Proteomes" id="UP000052013"/>
    </source>
</evidence>
<protein>
    <submittedName>
        <fullName evidence="4">CAAX amino terminal protease family protein</fullName>
    </submittedName>
</protein>
<keyword evidence="4" id="KW-0378">Hydrolase</keyword>
<feature type="domain" description="CAAX prenyl protease 2/Lysostaphin resistance protein A-like" evidence="3">
    <location>
        <begin position="132"/>
        <end position="222"/>
    </location>
</feature>
<comment type="caution">
    <text evidence="4">The sequence shown here is derived from an EMBL/GenBank/DDBJ whole genome shotgun (WGS) entry which is preliminary data.</text>
</comment>
<dbReference type="PANTHER" id="PTHR36435:SF1">
    <property type="entry name" value="CAAX AMINO TERMINAL PROTEASE FAMILY PROTEIN"/>
    <property type="match status" value="1"/>
</dbReference>
<evidence type="ECO:0000256" key="2">
    <source>
        <dbReference type="SAM" id="Phobius"/>
    </source>
</evidence>
<sequence length="236" mass="26650">MNNNSQKLTAGDYFERILIFVGLVVMVSIVQLPLLFIAKGGFSTKANYIFGALYLIIFAIFIWIALIIYNKYVHPAKRALTWQNVKWIVLSWISFLVIEVILGLLNQVIYHVSSTSNNEIISQLMTTNHLTMILMGITAVFFSPILEELVFRGFLIGAFFNKSSRILPVIVSGVLFSTMHMEDLNVISFVTYALLGMILAYLYVRTDNIKVSIGLHFLNNLFAMGMMAISIFTIGQ</sequence>
<evidence type="ECO:0000256" key="1">
    <source>
        <dbReference type="ARBA" id="ARBA00009067"/>
    </source>
</evidence>
<dbReference type="EMBL" id="AZEY01000090">
    <property type="protein sequence ID" value="KRL64533.1"/>
    <property type="molecule type" value="Genomic_DNA"/>
</dbReference>
<keyword evidence="2" id="KW-0472">Membrane</keyword>
<dbReference type="Proteomes" id="UP000052013">
    <property type="component" value="Unassembled WGS sequence"/>
</dbReference>
<accession>A0A0R1SEB4</accession>
<dbReference type="PATRIC" id="fig|1423739.3.peg.1094"/>
<feature type="transmembrane region" description="Helical" evidence="2">
    <location>
        <begin position="186"/>
        <end position="204"/>
    </location>
</feature>
<feature type="transmembrane region" description="Helical" evidence="2">
    <location>
        <begin position="130"/>
        <end position="151"/>
    </location>
</feature>
<organism evidence="4 5">
    <name type="scientific">Lentilactobacillus diolivorans DSM 14421</name>
    <dbReference type="NCBI Taxonomy" id="1423739"/>
    <lineage>
        <taxon>Bacteria</taxon>
        <taxon>Bacillati</taxon>
        <taxon>Bacillota</taxon>
        <taxon>Bacilli</taxon>
        <taxon>Lactobacillales</taxon>
        <taxon>Lactobacillaceae</taxon>
        <taxon>Lentilactobacillus</taxon>
    </lineage>
</organism>
<dbReference type="Pfam" id="PF02517">
    <property type="entry name" value="Rce1-like"/>
    <property type="match status" value="1"/>
</dbReference>
<feature type="transmembrane region" description="Helical" evidence="2">
    <location>
        <begin position="89"/>
        <end position="110"/>
    </location>
</feature>
<dbReference type="GO" id="GO:0004175">
    <property type="term" value="F:endopeptidase activity"/>
    <property type="evidence" value="ECO:0007669"/>
    <property type="project" value="UniProtKB-ARBA"/>
</dbReference>
<keyword evidence="4" id="KW-0645">Protease</keyword>
<keyword evidence="2" id="KW-1133">Transmembrane helix</keyword>
<gene>
    <name evidence="4" type="ORF">FC85_GL001043</name>
</gene>
<feature type="transmembrane region" description="Helical" evidence="2">
    <location>
        <begin position="17"/>
        <end position="36"/>
    </location>
</feature>
<dbReference type="STRING" id="1423739.FC85_GL001043"/>
<proteinExistence type="inferred from homology"/>
<keyword evidence="2" id="KW-0812">Transmembrane</keyword>
<evidence type="ECO:0000313" key="4">
    <source>
        <dbReference type="EMBL" id="KRL64533.1"/>
    </source>
</evidence>
<dbReference type="InterPro" id="IPR052710">
    <property type="entry name" value="CAAX_protease"/>
</dbReference>